<reference evidence="8 9" key="1">
    <citation type="submission" date="2018-08" db="EMBL/GenBank/DDBJ databases">
        <title>Sequencing the genomes of 1000 actinobacteria strains.</title>
        <authorList>
            <person name="Klenk H.-P."/>
        </authorList>
    </citation>
    <scope>NUCLEOTIDE SEQUENCE [LARGE SCALE GENOMIC DNA]</scope>
    <source>
        <strain evidence="8 9">DSM 22891</strain>
    </source>
</reference>
<dbReference type="GO" id="GO:0008840">
    <property type="term" value="F:4-hydroxy-tetrahydrodipicolinate synthase activity"/>
    <property type="evidence" value="ECO:0007669"/>
    <property type="project" value="TreeGrafter"/>
</dbReference>
<evidence type="ECO:0000313" key="9">
    <source>
        <dbReference type="Proteomes" id="UP000256485"/>
    </source>
</evidence>
<dbReference type="InterPro" id="IPR013785">
    <property type="entry name" value="Aldolase_TIM"/>
</dbReference>
<dbReference type="PRINTS" id="PR00146">
    <property type="entry name" value="DHPICSNTHASE"/>
</dbReference>
<dbReference type="EMBL" id="QTUC01000001">
    <property type="protein sequence ID" value="REF37895.1"/>
    <property type="molecule type" value="Genomic_DNA"/>
</dbReference>
<feature type="binding site" evidence="6">
    <location>
        <position position="64"/>
    </location>
    <ligand>
        <name>pyruvate</name>
        <dbReference type="ChEBI" id="CHEBI:15361"/>
    </ligand>
</feature>
<dbReference type="PANTHER" id="PTHR12128">
    <property type="entry name" value="DIHYDRODIPICOLINATE SYNTHASE"/>
    <property type="match status" value="1"/>
</dbReference>
<evidence type="ECO:0000256" key="1">
    <source>
        <dbReference type="ARBA" id="ARBA00007592"/>
    </source>
</evidence>
<accession>A0A3D9VFH1</accession>
<keyword evidence="2 4" id="KW-0456">Lyase</keyword>
<comment type="similarity">
    <text evidence="1 4">Belongs to the DapA family.</text>
</comment>
<dbReference type="PIRSF" id="PIRSF001365">
    <property type="entry name" value="DHDPS"/>
    <property type="match status" value="1"/>
</dbReference>
<dbReference type="RefSeq" id="WP_245941184.1">
    <property type="nucleotide sequence ID" value="NZ_QTUC01000001.1"/>
</dbReference>
<evidence type="ECO:0000256" key="4">
    <source>
        <dbReference type="PIRNR" id="PIRNR001365"/>
    </source>
</evidence>
<dbReference type="SMART" id="SM01130">
    <property type="entry name" value="DHDPS"/>
    <property type="match status" value="1"/>
</dbReference>
<dbReference type="InterPro" id="IPR020625">
    <property type="entry name" value="Schiff_base-form_aldolases_AS"/>
</dbReference>
<dbReference type="AlphaFoldDB" id="A0A3D9VFH1"/>
<keyword evidence="3" id="KW-0704">Schiff base</keyword>
<dbReference type="SUPFAM" id="SSF51569">
    <property type="entry name" value="Aldolase"/>
    <property type="match status" value="1"/>
</dbReference>
<feature type="binding site" evidence="6">
    <location>
        <position position="223"/>
    </location>
    <ligand>
        <name>pyruvate</name>
        <dbReference type="ChEBI" id="CHEBI:15361"/>
    </ligand>
</feature>
<proteinExistence type="inferred from homology"/>
<comment type="caution">
    <text evidence="8">The sequence shown here is derived from an EMBL/GenBank/DDBJ whole genome shotgun (WGS) entry which is preliminary data.</text>
</comment>
<gene>
    <name evidence="8" type="ORF">DFJ64_3356</name>
</gene>
<evidence type="ECO:0000256" key="5">
    <source>
        <dbReference type="PIRSR" id="PIRSR001365-1"/>
    </source>
</evidence>
<feature type="active site" description="Proton donor/acceptor" evidence="5">
    <location>
        <position position="152"/>
    </location>
</feature>
<dbReference type="Gene3D" id="3.20.20.70">
    <property type="entry name" value="Aldolase class I"/>
    <property type="match status" value="1"/>
</dbReference>
<organism evidence="8 9">
    <name type="scientific">Thermasporomyces composti</name>
    <dbReference type="NCBI Taxonomy" id="696763"/>
    <lineage>
        <taxon>Bacteria</taxon>
        <taxon>Bacillati</taxon>
        <taxon>Actinomycetota</taxon>
        <taxon>Actinomycetes</taxon>
        <taxon>Propionibacteriales</taxon>
        <taxon>Nocardioidaceae</taxon>
        <taxon>Thermasporomyces</taxon>
    </lineage>
</organism>
<evidence type="ECO:0000313" key="8">
    <source>
        <dbReference type="EMBL" id="REF37895.1"/>
    </source>
</evidence>
<name>A0A3D9VFH1_THECX</name>
<protein>
    <submittedName>
        <fullName evidence="8">4-hydroxy-tetrahydrodipicolinate synthase</fullName>
    </submittedName>
</protein>
<dbReference type="PROSITE" id="PS00666">
    <property type="entry name" value="DHDPS_2"/>
    <property type="match status" value="1"/>
</dbReference>
<evidence type="ECO:0000256" key="2">
    <source>
        <dbReference type="ARBA" id="ARBA00023239"/>
    </source>
</evidence>
<evidence type="ECO:0000256" key="3">
    <source>
        <dbReference type="ARBA" id="ARBA00023270"/>
    </source>
</evidence>
<evidence type="ECO:0000256" key="6">
    <source>
        <dbReference type="PIRSR" id="PIRSR001365-2"/>
    </source>
</evidence>
<keyword evidence="9" id="KW-1185">Reference proteome</keyword>
<dbReference type="InterPro" id="IPR002220">
    <property type="entry name" value="DapA-like"/>
</dbReference>
<dbReference type="PANTHER" id="PTHR12128:SF66">
    <property type="entry name" value="4-HYDROXY-2-OXOGLUTARATE ALDOLASE, MITOCHONDRIAL"/>
    <property type="match status" value="1"/>
</dbReference>
<dbReference type="Proteomes" id="UP000256485">
    <property type="component" value="Unassembled WGS sequence"/>
</dbReference>
<sequence length="321" mass="33893">MSSSHVPPDPATEPESDEVLPSGVIPPILTPLTPERELDVSSLERLCTFLLDAGVAGLFVAGSTGEAAYLTDQLRARVLQVVVSFTARQVPVLAGVIDMTTPRVVDRARAAVRHGANALVATAPFYAPTHPAEIELHFRTLRAAVDVPIVAYDIPSAVHTKLPAELVTALAQEGVLAGVKDSSGDLDGFRDVARPAGAPSFKAYTGSEVHADLALLLGAAGLVPGLGNVDPAGFVRLYQAARRGDWTAAMAEQERLRRLSRIITVGDQRRIGRYSSAIGAFKSALVQRGILAHATTSLPMLPLNDVEVDAVTTHLRDAGLL</sequence>
<dbReference type="CDD" id="cd00408">
    <property type="entry name" value="DHDPS-like"/>
    <property type="match status" value="1"/>
</dbReference>
<dbReference type="Pfam" id="PF00701">
    <property type="entry name" value="DHDPS"/>
    <property type="match status" value="1"/>
</dbReference>
<feature type="region of interest" description="Disordered" evidence="7">
    <location>
        <begin position="1"/>
        <end position="26"/>
    </location>
</feature>
<feature type="active site" description="Schiff-base intermediate with substrate" evidence="5">
    <location>
        <position position="180"/>
    </location>
</feature>
<evidence type="ECO:0000256" key="7">
    <source>
        <dbReference type="SAM" id="MobiDB-lite"/>
    </source>
</evidence>
<dbReference type="GO" id="GO:0044281">
    <property type="term" value="P:small molecule metabolic process"/>
    <property type="evidence" value="ECO:0007669"/>
    <property type="project" value="UniProtKB-ARBA"/>
</dbReference>